<protein>
    <submittedName>
        <fullName evidence="2">Uncharacterized protein</fullName>
    </submittedName>
</protein>
<feature type="region of interest" description="Disordered" evidence="1">
    <location>
        <begin position="280"/>
        <end position="301"/>
    </location>
</feature>
<comment type="caution">
    <text evidence="2">The sequence shown here is derived from an EMBL/GenBank/DDBJ whole genome shotgun (WGS) entry which is preliminary data.</text>
</comment>
<reference evidence="2 3" key="1">
    <citation type="submission" date="2024-05" db="EMBL/GenBank/DDBJ databases">
        <title>A draft genome resource for the thread blight pathogen Marasmius tenuissimus strain MS-2.</title>
        <authorList>
            <person name="Yulfo-Soto G.E."/>
            <person name="Baruah I.K."/>
            <person name="Amoako-Attah I."/>
            <person name="Bukari Y."/>
            <person name="Meinhardt L.W."/>
            <person name="Bailey B.A."/>
            <person name="Cohen S.P."/>
        </authorList>
    </citation>
    <scope>NUCLEOTIDE SEQUENCE [LARGE SCALE GENOMIC DNA]</scope>
    <source>
        <strain evidence="2 3">MS-2</strain>
    </source>
</reference>
<gene>
    <name evidence="2" type="ORF">AAF712_004665</name>
</gene>
<feature type="compositionally biased region" description="Basic and acidic residues" evidence="1">
    <location>
        <begin position="150"/>
        <end position="170"/>
    </location>
</feature>
<evidence type="ECO:0000313" key="2">
    <source>
        <dbReference type="EMBL" id="KAL0068278.1"/>
    </source>
</evidence>
<accession>A0ABR3A3R1</accession>
<name>A0ABR3A3R1_9AGAR</name>
<organism evidence="2 3">
    <name type="scientific">Marasmius tenuissimus</name>
    <dbReference type="NCBI Taxonomy" id="585030"/>
    <lineage>
        <taxon>Eukaryota</taxon>
        <taxon>Fungi</taxon>
        <taxon>Dikarya</taxon>
        <taxon>Basidiomycota</taxon>
        <taxon>Agaricomycotina</taxon>
        <taxon>Agaricomycetes</taxon>
        <taxon>Agaricomycetidae</taxon>
        <taxon>Agaricales</taxon>
        <taxon>Marasmiineae</taxon>
        <taxon>Marasmiaceae</taxon>
        <taxon>Marasmius</taxon>
    </lineage>
</organism>
<sequence length="350" mass="38147">MVAILSWSCNTKSTDPKKALLFEEAYPDANLRTGAGLPSSTCTPCPSGKTHYLNITVSTKVGYIEKVGTLSYWCPDCQAHRGNVWYGSYFPYARAEELAALVDSWDVNHRHEKAVERANDQAHQKAIKAAMKASGKEFWEQQREQMKAIKEAENAKKKAEAAQKREDAAAAKKKANNNAPKSKKPAGNRLSKGKRVRCNLVMPIISSTPKSVKPALPRSAPATTSQASKIKALDFGNTGFDSDSDSDLPELADALLPFRKGTSTDSTLVALTSVVSLRKSAGRNKKRGVEDEGSDSKLSTPPKCPKLCLEFDGDEILEYNLPESPAHGPSVILQAGDADRDNKLFNLLHM</sequence>
<dbReference type="EMBL" id="JBBXMP010000019">
    <property type="protein sequence ID" value="KAL0068278.1"/>
    <property type="molecule type" value="Genomic_DNA"/>
</dbReference>
<keyword evidence="3" id="KW-1185">Reference proteome</keyword>
<proteinExistence type="predicted"/>
<feature type="region of interest" description="Disordered" evidence="1">
    <location>
        <begin position="150"/>
        <end position="194"/>
    </location>
</feature>
<evidence type="ECO:0000256" key="1">
    <source>
        <dbReference type="SAM" id="MobiDB-lite"/>
    </source>
</evidence>
<dbReference type="Proteomes" id="UP001437256">
    <property type="component" value="Unassembled WGS sequence"/>
</dbReference>
<feature type="compositionally biased region" description="Basic residues" evidence="1">
    <location>
        <begin position="171"/>
        <end position="194"/>
    </location>
</feature>
<evidence type="ECO:0000313" key="3">
    <source>
        <dbReference type="Proteomes" id="UP001437256"/>
    </source>
</evidence>